<gene>
    <name evidence="10" type="ORF">PN36_14900</name>
</gene>
<evidence type="ECO:0000313" key="11">
    <source>
        <dbReference type="Proteomes" id="UP000030428"/>
    </source>
</evidence>
<evidence type="ECO:0000313" key="10">
    <source>
        <dbReference type="EMBL" id="KHD09214.2"/>
    </source>
</evidence>
<keyword evidence="6 8" id="KW-1133">Transmembrane helix</keyword>
<comment type="subcellular location">
    <subcellularLocation>
        <location evidence="1">Cell inner membrane</location>
        <topology evidence="1">Multi-pass membrane protein</topology>
    </subcellularLocation>
</comment>
<dbReference type="InterPro" id="IPR036259">
    <property type="entry name" value="MFS_trans_sf"/>
</dbReference>
<keyword evidence="3" id="KW-1003">Cell membrane</keyword>
<keyword evidence="2" id="KW-0813">Transport</keyword>
<keyword evidence="11" id="KW-1185">Reference proteome</keyword>
<dbReference type="SUPFAM" id="SSF103473">
    <property type="entry name" value="MFS general substrate transporter"/>
    <property type="match status" value="1"/>
</dbReference>
<feature type="transmembrane region" description="Helical" evidence="8">
    <location>
        <begin position="212"/>
        <end position="231"/>
    </location>
</feature>
<sequence length="358" mass="40057">MPYWSLYLKELGFDAQAIGELIAIILATKIIAPNIWGWIGDHTGRHIALVRLSSLLSVLCFLGVFLGNSYLWLALVFTAFSFFWNAALPQFEAATFAHLGTQSHRYSHIRLWGSIGFIITVVLFGWLFQYVTITLLPIFLIGLFAGIWLTSLLVPEKATAQLSVSSESFFKIVKRPSNIALFLICFLMQASHGPYYTFYSIYLEDYGYSRDLIGQLWALGVIAEVGAFLVMHRLLMRFRLRDLLIISLGLSAIRWLLIGYYVESLAILLFAQLMHAASFGLYHGVMMQSIRQTFADCHQGRAQALYSSLSFGAGGALGSLISGYTWESAGAQVSYLWAALICGIAVWISWQWVGRDAP</sequence>
<feature type="transmembrane region" description="Helical" evidence="8">
    <location>
        <begin position="15"/>
        <end position="36"/>
    </location>
</feature>
<evidence type="ECO:0000256" key="4">
    <source>
        <dbReference type="ARBA" id="ARBA00022519"/>
    </source>
</evidence>
<evidence type="ECO:0000256" key="1">
    <source>
        <dbReference type="ARBA" id="ARBA00004429"/>
    </source>
</evidence>
<dbReference type="GO" id="GO:0015528">
    <property type="term" value="F:lactose:proton symporter activity"/>
    <property type="evidence" value="ECO:0007669"/>
    <property type="project" value="TreeGrafter"/>
</dbReference>
<keyword evidence="5 8" id="KW-0812">Transmembrane</keyword>
<evidence type="ECO:0000256" key="2">
    <source>
        <dbReference type="ARBA" id="ARBA00022448"/>
    </source>
</evidence>
<proteinExistence type="predicted"/>
<keyword evidence="4" id="KW-0997">Cell inner membrane</keyword>
<evidence type="ECO:0000256" key="5">
    <source>
        <dbReference type="ARBA" id="ARBA00022692"/>
    </source>
</evidence>
<feature type="transmembrane region" description="Helical" evidence="8">
    <location>
        <begin position="134"/>
        <end position="154"/>
    </location>
</feature>
<evidence type="ECO:0000256" key="6">
    <source>
        <dbReference type="ARBA" id="ARBA00022989"/>
    </source>
</evidence>
<dbReference type="AlphaFoldDB" id="A0A0A6PG04"/>
<evidence type="ECO:0000256" key="8">
    <source>
        <dbReference type="SAM" id="Phobius"/>
    </source>
</evidence>
<dbReference type="EMBL" id="JSZA02000052">
    <property type="protein sequence ID" value="KHD09214.2"/>
    <property type="molecule type" value="Genomic_DNA"/>
</dbReference>
<evidence type="ECO:0000259" key="9">
    <source>
        <dbReference type="Pfam" id="PF12832"/>
    </source>
</evidence>
<dbReference type="GO" id="GO:0030395">
    <property type="term" value="F:lactose binding"/>
    <property type="evidence" value="ECO:0007669"/>
    <property type="project" value="TreeGrafter"/>
</dbReference>
<dbReference type="Proteomes" id="UP000030428">
    <property type="component" value="Unassembled WGS sequence"/>
</dbReference>
<feature type="transmembrane region" description="Helical" evidence="8">
    <location>
        <begin position="48"/>
        <end position="65"/>
    </location>
</feature>
<name>A0A0A6PG04_9GAMM</name>
<feature type="domain" description="Major facilitator superfamily associated" evidence="9">
    <location>
        <begin position="1"/>
        <end position="335"/>
    </location>
</feature>
<feature type="transmembrane region" description="Helical" evidence="8">
    <location>
        <begin position="109"/>
        <end position="128"/>
    </location>
</feature>
<keyword evidence="7 8" id="KW-0472">Membrane</keyword>
<organism evidence="10 11">
    <name type="scientific">Candidatus Thiomargarita nelsonii</name>
    <dbReference type="NCBI Taxonomy" id="1003181"/>
    <lineage>
        <taxon>Bacteria</taxon>
        <taxon>Pseudomonadati</taxon>
        <taxon>Pseudomonadota</taxon>
        <taxon>Gammaproteobacteria</taxon>
        <taxon>Thiotrichales</taxon>
        <taxon>Thiotrichaceae</taxon>
        <taxon>Thiomargarita</taxon>
    </lineage>
</organism>
<evidence type="ECO:0000256" key="3">
    <source>
        <dbReference type="ARBA" id="ARBA00022475"/>
    </source>
</evidence>
<dbReference type="Pfam" id="PF12832">
    <property type="entry name" value="MFS_1_like"/>
    <property type="match status" value="1"/>
</dbReference>
<feature type="transmembrane region" description="Helical" evidence="8">
    <location>
        <begin position="71"/>
        <end position="88"/>
    </location>
</feature>
<dbReference type="PANTHER" id="PTHR23522:SF10">
    <property type="entry name" value="3-PHENYLPROPIONIC ACID TRANSPORTER-RELATED"/>
    <property type="match status" value="1"/>
</dbReference>
<dbReference type="PIRSF" id="PIRSF004925">
    <property type="entry name" value="HcaT"/>
    <property type="match status" value="1"/>
</dbReference>
<protein>
    <submittedName>
        <fullName evidence="10">MFS transporter</fullName>
    </submittedName>
</protein>
<dbReference type="CDD" id="cd17335">
    <property type="entry name" value="MFS_MFSD6"/>
    <property type="match status" value="1"/>
</dbReference>
<dbReference type="PANTHER" id="PTHR23522">
    <property type="entry name" value="BLL5896 PROTEIN"/>
    <property type="match status" value="1"/>
</dbReference>
<dbReference type="InterPro" id="IPR024989">
    <property type="entry name" value="MFS_assoc_dom"/>
</dbReference>
<feature type="transmembrane region" description="Helical" evidence="8">
    <location>
        <begin position="332"/>
        <end position="353"/>
    </location>
</feature>
<feature type="transmembrane region" description="Helical" evidence="8">
    <location>
        <begin position="175"/>
        <end position="192"/>
    </location>
</feature>
<dbReference type="InterPro" id="IPR026032">
    <property type="entry name" value="HcaT-like"/>
</dbReference>
<dbReference type="Gene3D" id="1.20.1250.20">
    <property type="entry name" value="MFS general substrate transporter like domains"/>
    <property type="match status" value="2"/>
</dbReference>
<dbReference type="NCBIfam" id="NF037955">
    <property type="entry name" value="mfs"/>
    <property type="match status" value="1"/>
</dbReference>
<dbReference type="GO" id="GO:0005886">
    <property type="term" value="C:plasma membrane"/>
    <property type="evidence" value="ECO:0007669"/>
    <property type="project" value="UniProtKB-SubCell"/>
</dbReference>
<reference evidence="10 11" key="1">
    <citation type="journal article" date="2016" name="Front. Microbiol.">
        <title>Single-Cell (Meta-)Genomics of a Dimorphic Candidatus Thiomargarita nelsonii Reveals Genomic Plasticity.</title>
        <authorList>
            <person name="Flood B.E."/>
            <person name="Fliss P."/>
            <person name="Jones D.S."/>
            <person name="Dick G.J."/>
            <person name="Jain S."/>
            <person name="Kaster A.K."/>
            <person name="Winkel M."/>
            <person name="Mussmann M."/>
            <person name="Bailey J."/>
        </authorList>
    </citation>
    <scope>NUCLEOTIDE SEQUENCE [LARGE SCALE GENOMIC DNA]</scope>
    <source>
        <strain evidence="10">Hydrate Ridge</strain>
    </source>
</reference>
<accession>A0A0A6PG04</accession>
<evidence type="ECO:0000256" key="7">
    <source>
        <dbReference type="ARBA" id="ARBA00023136"/>
    </source>
</evidence>
<feature type="transmembrane region" description="Helical" evidence="8">
    <location>
        <begin position="305"/>
        <end position="326"/>
    </location>
</feature>
<comment type="caution">
    <text evidence="10">The sequence shown here is derived from an EMBL/GenBank/DDBJ whole genome shotgun (WGS) entry which is preliminary data.</text>
</comment>